<organism evidence="1 2">
    <name type="scientific">Phocaeicola dorei</name>
    <dbReference type="NCBI Taxonomy" id="357276"/>
    <lineage>
        <taxon>Bacteria</taxon>
        <taxon>Pseudomonadati</taxon>
        <taxon>Bacteroidota</taxon>
        <taxon>Bacteroidia</taxon>
        <taxon>Bacteroidales</taxon>
        <taxon>Bacteroidaceae</taxon>
        <taxon>Phocaeicola</taxon>
    </lineage>
</organism>
<dbReference type="AlphaFoldDB" id="A0A858XQL8"/>
<dbReference type="Gene3D" id="1.10.8.60">
    <property type="match status" value="1"/>
</dbReference>
<dbReference type="PANTHER" id="PTHR32071">
    <property type="entry name" value="TRANSCRIPTIONAL REGULATORY PROTEIN"/>
    <property type="match status" value="1"/>
</dbReference>
<name>A0A858XQL8_9BACT</name>
<dbReference type="EMBL" id="CP046176">
    <property type="protein sequence ID" value="QJR77810.1"/>
    <property type="molecule type" value="Genomic_DNA"/>
</dbReference>
<dbReference type="SUPFAM" id="SSF52172">
    <property type="entry name" value="CheY-like"/>
    <property type="match status" value="1"/>
</dbReference>
<dbReference type="InterPro" id="IPR003593">
    <property type="entry name" value="AAA+_ATPase"/>
</dbReference>
<dbReference type="FunFam" id="3.40.50.300:FF:000006">
    <property type="entry name" value="DNA-binding transcriptional regulator NtrC"/>
    <property type="match status" value="1"/>
</dbReference>
<dbReference type="PROSITE" id="PS50045">
    <property type="entry name" value="SIGMA54_INTERACT_4"/>
    <property type="match status" value="1"/>
</dbReference>
<dbReference type="PRINTS" id="PR01590">
    <property type="entry name" value="HTHFIS"/>
</dbReference>
<dbReference type="Pfam" id="PF25601">
    <property type="entry name" value="AAA_lid_14"/>
    <property type="match status" value="1"/>
</dbReference>
<dbReference type="PROSITE" id="PS00688">
    <property type="entry name" value="SIGMA54_INTERACT_3"/>
    <property type="match status" value="1"/>
</dbReference>
<dbReference type="Pfam" id="PF00072">
    <property type="entry name" value="Response_reg"/>
    <property type="match status" value="1"/>
</dbReference>
<dbReference type="InterPro" id="IPR025944">
    <property type="entry name" value="Sigma_54_int_dom_CS"/>
</dbReference>
<dbReference type="InterPro" id="IPR002078">
    <property type="entry name" value="Sigma_54_int"/>
</dbReference>
<dbReference type="SUPFAM" id="SSF46689">
    <property type="entry name" value="Homeodomain-like"/>
    <property type="match status" value="1"/>
</dbReference>
<evidence type="ECO:0000313" key="2">
    <source>
        <dbReference type="Proteomes" id="UP000500949"/>
    </source>
</evidence>
<dbReference type="InterPro" id="IPR027417">
    <property type="entry name" value="P-loop_NTPase"/>
</dbReference>
<dbReference type="Pfam" id="PF02954">
    <property type="entry name" value="HTH_8"/>
    <property type="match status" value="1"/>
</dbReference>
<dbReference type="GO" id="GO:0043565">
    <property type="term" value="F:sequence-specific DNA binding"/>
    <property type="evidence" value="ECO:0007669"/>
    <property type="project" value="InterPro"/>
</dbReference>
<protein>
    <submittedName>
        <fullName evidence="1">Response regulator</fullName>
    </submittedName>
</protein>
<sequence length="438" mass="49986">MKRKILIVEDNVGLSQIQKDWLSQAGYEAVTAMNEPIARSLIRKTLFDLILSDVRLPEGDGISLLEWLRKEKKDIPFIITTEYVSVPDVVRTIKLGARDYLPKPVHRDYLLELAEDIFHPVATVRKQERQLFHRTSPMILKVEKFARLVAPSEMSVMILGANGTGKESVAQTIHDNSERYGKPFVAVNCGALPRELAASLFFGHEKGAFTGADTAKSGYFDLAKGGTLFLDEIGTMPHEIQSMLLRVLQENVYTPIGSGRERISDVRVISATNENMELAIKEGRFREDLYHRLNEFDIRQPSLEECPEDILPLAEFFRERFSKELKRETRGFTEDAKRRMLAYRWPGNVRELQNRVKRAVLVSENPLLELPELNTGGQMEHTNGEIASIMLPLKDEKIEKESIIKALQICNGHREQAARLLKINPATLYRKMKKYGLR</sequence>
<dbReference type="Proteomes" id="UP000500949">
    <property type="component" value="Chromosome"/>
</dbReference>
<proteinExistence type="predicted"/>
<dbReference type="InterPro" id="IPR002197">
    <property type="entry name" value="HTH_Fis"/>
</dbReference>
<dbReference type="CDD" id="cd00009">
    <property type="entry name" value="AAA"/>
    <property type="match status" value="1"/>
</dbReference>
<dbReference type="Gene3D" id="3.40.50.300">
    <property type="entry name" value="P-loop containing nucleotide triphosphate hydrolases"/>
    <property type="match status" value="1"/>
</dbReference>
<gene>
    <name evidence="1" type="ORF">GKD17_16245</name>
</gene>
<dbReference type="PROSITE" id="PS50110">
    <property type="entry name" value="RESPONSE_REGULATORY"/>
    <property type="match status" value="1"/>
</dbReference>
<dbReference type="SUPFAM" id="SSF52540">
    <property type="entry name" value="P-loop containing nucleoside triphosphate hydrolases"/>
    <property type="match status" value="1"/>
</dbReference>
<dbReference type="GO" id="GO:0006355">
    <property type="term" value="P:regulation of DNA-templated transcription"/>
    <property type="evidence" value="ECO:0007669"/>
    <property type="project" value="InterPro"/>
</dbReference>
<dbReference type="SMART" id="SM00448">
    <property type="entry name" value="REC"/>
    <property type="match status" value="1"/>
</dbReference>
<dbReference type="InterPro" id="IPR011006">
    <property type="entry name" value="CheY-like_superfamily"/>
</dbReference>
<dbReference type="RefSeq" id="WP_007831899.1">
    <property type="nucleotide sequence ID" value="NZ_CP046176.1"/>
</dbReference>
<dbReference type="CDD" id="cd00156">
    <property type="entry name" value="REC"/>
    <property type="match status" value="1"/>
</dbReference>
<evidence type="ECO:0000313" key="1">
    <source>
        <dbReference type="EMBL" id="QJR77810.1"/>
    </source>
</evidence>
<dbReference type="InterPro" id="IPR009057">
    <property type="entry name" value="Homeodomain-like_sf"/>
</dbReference>
<accession>A0A858XQL8</accession>
<dbReference type="GO" id="GO:0005524">
    <property type="term" value="F:ATP binding"/>
    <property type="evidence" value="ECO:0007669"/>
    <property type="project" value="InterPro"/>
</dbReference>
<dbReference type="InterPro" id="IPR001789">
    <property type="entry name" value="Sig_transdc_resp-reg_receiver"/>
</dbReference>
<dbReference type="GO" id="GO:0000160">
    <property type="term" value="P:phosphorelay signal transduction system"/>
    <property type="evidence" value="ECO:0007669"/>
    <property type="project" value="InterPro"/>
</dbReference>
<dbReference type="GeneID" id="93448225"/>
<reference evidence="1 2" key="1">
    <citation type="submission" date="2019-11" db="EMBL/GenBank/DDBJ databases">
        <title>Complete genome sequence of Bacteroides dorei DSM 17855.</title>
        <authorList>
            <person name="Russell J.T."/>
        </authorList>
    </citation>
    <scope>NUCLEOTIDE SEQUENCE [LARGE SCALE GENOMIC DNA]</scope>
    <source>
        <strain evidence="1 2">DSM 17855</strain>
    </source>
</reference>
<dbReference type="Gene3D" id="3.40.50.2300">
    <property type="match status" value="1"/>
</dbReference>
<dbReference type="SMART" id="SM00382">
    <property type="entry name" value="AAA"/>
    <property type="match status" value="1"/>
</dbReference>
<dbReference type="Pfam" id="PF00158">
    <property type="entry name" value="Sigma54_activat"/>
    <property type="match status" value="1"/>
</dbReference>
<dbReference type="InterPro" id="IPR058031">
    <property type="entry name" value="AAA_lid_NorR"/>
</dbReference>
<dbReference type="Gene3D" id="1.10.10.60">
    <property type="entry name" value="Homeodomain-like"/>
    <property type="match status" value="1"/>
</dbReference>